<reference evidence="1" key="1">
    <citation type="journal article" date="2014" name="Front. Microbiol.">
        <title>High frequency of phylogenetically diverse reductive dehalogenase-homologous genes in deep subseafloor sedimentary metagenomes.</title>
        <authorList>
            <person name="Kawai M."/>
            <person name="Futagami T."/>
            <person name="Toyoda A."/>
            <person name="Takaki Y."/>
            <person name="Nishi S."/>
            <person name="Hori S."/>
            <person name="Arai W."/>
            <person name="Tsubouchi T."/>
            <person name="Morono Y."/>
            <person name="Uchiyama I."/>
            <person name="Ito T."/>
            <person name="Fujiyama A."/>
            <person name="Inagaki F."/>
            <person name="Takami H."/>
        </authorList>
    </citation>
    <scope>NUCLEOTIDE SEQUENCE</scope>
    <source>
        <strain evidence="1">Expedition CK06-06</strain>
    </source>
</reference>
<protein>
    <recommendedName>
        <fullName evidence="2">Methyltransferase type 11 domain-containing protein</fullName>
    </recommendedName>
</protein>
<evidence type="ECO:0000313" key="1">
    <source>
        <dbReference type="EMBL" id="GAH69769.1"/>
    </source>
</evidence>
<name>X1IUH5_9ZZZZ</name>
<dbReference type="Gene3D" id="3.40.50.150">
    <property type="entry name" value="Vaccinia Virus protein VP39"/>
    <property type="match status" value="1"/>
</dbReference>
<organism evidence="1">
    <name type="scientific">marine sediment metagenome</name>
    <dbReference type="NCBI Taxonomy" id="412755"/>
    <lineage>
        <taxon>unclassified sequences</taxon>
        <taxon>metagenomes</taxon>
        <taxon>ecological metagenomes</taxon>
    </lineage>
</organism>
<gene>
    <name evidence="1" type="ORF">S03H2_49107</name>
</gene>
<sequence length="164" mass="19430">MPAKKLSRLNIACCTDYRPGWLNIDKSHDFKADKYFDLELPWPLSNDSAGEMIAYHIVEHIKDLRHFMRQAHRVLAKDATLHIKAPWWSGHWAVGDPTHVRLINDMTFNPWCCWFDRYPHVNDACRFDQVWEKFNSDPGWGRDPFLKKGGFSEIEEYELLLRKV</sequence>
<accession>X1IUH5</accession>
<dbReference type="EMBL" id="BARU01031009">
    <property type="protein sequence ID" value="GAH69769.1"/>
    <property type="molecule type" value="Genomic_DNA"/>
</dbReference>
<evidence type="ECO:0008006" key="2">
    <source>
        <dbReference type="Google" id="ProtNLM"/>
    </source>
</evidence>
<dbReference type="InterPro" id="IPR029063">
    <property type="entry name" value="SAM-dependent_MTases_sf"/>
</dbReference>
<dbReference type="AlphaFoldDB" id="X1IUH5"/>
<comment type="caution">
    <text evidence="1">The sequence shown here is derived from an EMBL/GenBank/DDBJ whole genome shotgun (WGS) entry which is preliminary data.</text>
</comment>
<dbReference type="SUPFAM" id="SSF53335">
    <property type="entry name" value="S-adenosyl-L-methionine-dependent methyltransferases"/>
    <property type="match status" value="1"/>
</dbReference>
<proteinExistence type="predicted"/>